<dbReference type="InterPro" id="IPR014048">
    <property type="entry name" value="MethylDNA_cys_MeTrfase_DNA-bd"/>
</dbReference>
<evidence type="ECO:0000259" key="9">
    <source>
        <dbReference type="Pfam" id="PF01035"/>
    </source>
</evidence>
<evidence type="ECO:0000256" key="2">
    <source>
        <dbReference type="ARBA" id="ARBA00008711"/>
    </source>
</evidence>
<dbReference type="AlphaFoldDB" id="A0A1Q2HYT8"/>
<dbReference type="SUPFAM" id="SSF53155">
    <property type="entry name" value="Methylated DNA-protein cysteine methyltransferase domain"/>
    <property type="match status" value="1"/>
</dbReference>
<dbReference type="Pfam" id="PF01035">
    <property type="entry name" value="DNA_binding_1"/>
    <property type="match status" value="1"/>
</dbReference>
<evidence type="ECO:0000256" key="6">
    <source>
        <dbReference type="ARBA" id="ARBA00022763"/>
    </source>
</evidence>
<keyword evidence="5 11" id="KW-0808">Transferase</keyword>
<comment type="catalytic activity">
    <reaction evidence="8">
        <text>a 6-O-methyl-2'-deoxyguanosine in DNA + L-cysteinyl-[protein] = S-methyl-L-cysteinyl-[protein] + a 2'-deoxyguanosine in DNA</text>
        <dbReference type="Rhea" id="RHEA:24000"/>
        <dbReference type="Rhea" id="RHEA-COMP:10131"/>
        <dbReference type="Rhea" id="RHEA-COMP:10132"/>
        <dbReference type="Rhea" id="RHEA-COMP:11367"/>
        <dbReference type="Rhea" id="RHEA-COMP:11368"/>
        <dbReference type="ChEBI" id="CHEBI:29950"/>
        <dbReference type="ChEBI" id="CHEBI:82612"/>
        <dbReference type="ChEBI" id="CHEBI:85445"/>
        <dbReference type="ChEBI" id="CHEBI:85448"/>
        <dbReference type="EC" id="2.1.1.63"/>
    </reaction>
</comment>
<dbReference type="CDD" id="cd06445">
    <property type="entry name" value="ATase"/>
    <property type="match status" value="1"/>
</dbReference>
<keyword evidence="12" id="KW-1185">Reference proteome</keyword>
<dbReference type="Gene3D" id="1.10.10.10">
    <property type="entry name" value="Winged helix-like DNA-binding domain superfamily/Winged helix DNA-binding domain"/>
    <property type="match status" value="1"/>
</dbReference>
<dbReference type="OrthoDB" id="9802228at2"/>
<dbReference type="InterPro" id="IPR001497">
    <property type="entry name" value="MethylDNA_cys_MeTrfase_AS"/>
</dbReference>
<dbReference type="FunFam" id="1.10.10.10:FF:000214">
    <property type="entry name" value="Methylated-DNA--protein-cysteine methyltransferase"/>
    <property type="match status" value="1"/>
</dbReference>
<evidence type="ECO:0000256" key="7">
    <source>
        <dbReference type="ARBA" id="ARBA00023204"/>
    </source>
</evidence>
<comment type="similarity">
    <text evidence="2">Belongs to the MGMT family.</text>
</comment>
<evidence type="ECO:0000256" key="5">
    <source>
        <dbReference type="ARBA" id="ARBA00022679"/>
    </source>
</evidence>
<evidence type="ECO:0000259" key="10">
    <source>
        <dbReference type="Pfam" id="PF02870"/>
    </source>
</evidence>
<dbReference type="Gene3D" id="3.30.160.70">
    <property type="entry name" value="Methylated DNA-protein cysteine methyltransferase domain"/>
    <property type="match status" value="1"/>
</dbReference>
<dbReference type="Pfam" id="PF02870">
    <property type="entry name" value="Methyltransf_1N"/>
    <property type="match status" value="1"/>
</dbReference>
<feature type="domain" description="Methylated-DNA-[protein]-cysteine S-methyltransferase DNA binding" evidence="9">
    <location>
        <begin position="81"/>
        <end position="157"/>
    </location>
</feature>
<keyword evidence="7" id="KW-0234">DNA repair</keyword>
<accession>A0A1Q2HYT8</accession>
<dbReference type="Proteomes" id="UP000217209">
    <property type="component" value="Chromosome"/>
</dbReference>
<dbReference type="GO" id="GO:0032259">
    <property type="term" value="P:methylation"/>
    <property type="evidence" value="ECO:0007669"/>
    <property type="project" value="UniProtKB-KW"/>
</dbReference>
<protein>
    <recommendedName>
        <fullName evidence="3">methylated-DNA--[protein]-cysteine S-methyltransferase</fullName>
        <ecNumber evidence="3">2.1.1.63</ecNumber>
    </recommendedName>
</protein>
<dbReference type="GO" id="GO:0006281">
    <property type="term" value="P:DNA repair"/>
    <property type="evidence" value="ECO:0007669"/>
    <property type="project" value="UniProtKB-KW"/>
</dbReference>
<dbReference type="PANTHER" id="PTHR10815">
    <property type="entry name" value="METHYLATED-DNA--PROTEIN-CYSTEINE METHYLTRANSFERASE"/>
    <property type="match status" value="1"/>
</dbReference>
<dbReference type="InterPro" id="IPR036217">
    <property type="entry name" value="MethylDNA_cys_MeTrfase_DNAb"/>
</dbReference>
<proteinExistence type="inferred from homology"/>
<dbReference type="InterPro" id="IPR036388">
    <property type="entry name" value="WH-like_DNA-bd_sf"/>
</dbReference>
<dbReference type="SUPFAM" id="SSF46767">
    <property type="entry name" value="Methylated DNA-protein cysteine methyltransferase, C-terminal domain"/>
    <property type="match status" value="1"/>
</dbReference>
<organism evidence="11 12">
    <name type="scientific">Corynebacterium glaucum</name>
    <dbReference type="NCBI Taxonomy" id="187491"/>
    <lineage>
        <taxon>Bacteria</taxon>
        <taxon>Bacillati</taxon>
        <taxon>Actinomycetota</taxon>
        <taxon>Actinomycetes</taxon>
        <taxon>Mycobacteriales</taxon>
        <taxon>Corynebacteriaceae</taxon>
        <taxon>Corynebacterium</taxon>
    </lineage>
</organism>
<evidence type="ECO:0000313" key="11">
    <source>
        <dbReference type="EMBL" id="AQQ15994.1"/>
    </source>
</evidence>
<comment type="catalytic activity">
    <reaction evidence="1">
        <text>a 4-O-methyl-thymidine in DNA + L-cysteinyl-[protein] = a thymidine in DNA + S-methyl-L-cysteinyl-[protein]</text>
        <dbReference type="Rhea" id="RHEA:53428"/>
        <dbReference type="Rhea" id="RHEA-COMP:10131"/>
        <dbReference type="Rhea" id="RHEA-COMP:10132"/>
        <dbReference type="Rhea" id="RHEA-COMP:13555"/>
        <dbReference type="Rhea" id="RHEA-COMP:13556"/>
        <dbReference type="ChEBI" id="CHEBI:29950"/>
        <dbReference type="ChEBI" id="CHEBI:82612"/>
        <dbReference type="ChEBI" id="CHEBI:137386"/>
        <dbReference type="ChEBI" id="CHEBI:137387"/>
        <dbReference type="EC" id="2.1.1.63"/>
    </reaction>
</comment>
<dbReference type="PANTHER" id="PTHR10815:SF13">
    <property type="entry name" value="METHYLATED-DNA--PROTEIN-CYSTEINE METHYLTRANSFERASE"/>
    <property type="match status" value="1"/>
</dbReference>
<evidence type="ECO:0000313" key="12">
    <source>
        <dbReference type="Proteomes" id="UP000217209"/>
    </source>
</evidence>
<dbReference type="InterPro" id="IPR036631">
    <property type="entry name" value="MGMT_N_sf"/>
</dbReference>
<evidence type="ECO:0000256" key="4">
    <source>
        <dbReference type="ARBA" id="ARBA00022603"/>
    </source>
</evidence>
<dbReference type="GO" id="GO:0003908">
    <property type="term" value="F:methylated-DNA-[protein]-cysteine S-methyltransferase activity"/>
    <property type="evidence" value="ECO:0007669"/>
    <property type="project" value="UniProtKB-EC"/>
</dbReference>
<evidence type="ECO:0000256" key="3">
    <source>
        <dbReference type="ARBA" id="ARBA00011918"/>
    </source>
</evidence>
<gene>
    <name evidence="11" type="primary">ogt</name>
    <name evidence="11" type="ORF">CGLAU_10245</name>
</gene>
<evidence type="ECO:0000256" key="8">
    <source>
        <dbReference type="ARBA" id="ARBA00049348"/>
    </source>
</evidence>
<dbReference type="KEGG" id="cgv:CGLAU_10245"/>
<keyword evidence="4 11" id="KW-0489">Methyltransferase</keyword>
<name>A0A1Q2HYT8_9CORY</name>
<keyword evidence="6" id="KW-0227">DNA damage</keyword>
<dbReference type="EC" id="2.1.1.63" evidence="3"/>
<dbReference type="EMBL" id="CP019688">
    <property type="protein sequence ID" value="AQQ15994.1"/>
    <property type="molecule type" value="Genomic_DNA"/>
</dbReference>
<reference evidence="11 12" key="1">
    <citation type="submission" date="2016-12" db="EMBL/GenBank/DDBJ databases">
        <authorList>
            <person name="Song W.-J."/>
            <person name="Kurnit D.M."/>
        </authorList>
    </citation>
    <scope>NUCLEOTIDE SEQUENCE [LARGE SCALE GENOMIC DNA]</scope>
    <source>
        <strain evidence="11 12">DSM 30827</strain>
    </source>
</reference>
<feature type="domain" description="Methylguanine DNA methyltransferase ribonuclease-like" evidence="10">
    <location>
        <begin position="11"/>
        <end position="72"/>
    </location>
</feature>
<dbReference type="InterPro" id="IPR008332">
    <property type="entry name" value="MethylG_MeTrfase_N"/>
</dbReference>
<dbReference type="RefSeq" id="WP_095660603.1">
    <property type="nucleotide sequence ID" value="NZ_CP019688.1"/>
</dbReference>
<dbReference type="PROSITE" id="PS00374">
    <property type="entry name" value="MGMT"/>
    <property type="match status" value="1"/>
</dbReference>
<sequence length="164" mass="17792">MDDFYFRIHCTPVGELLSVSSDTGLVKVELDPAKFEAVVGELGAREGVQGAVDKQIAQYFAGELKEFDLPLDWRFSSGTYQKAQVALRRIPYAQTVSYAELAEAAGIPGAARVAGTACAKNPLPIVVPCHRVVRADGAMGNYAGGVEMKRFLLDLEREVDARND</sequence>
<dbReference type="NCBIfam" id="TIGR00589">
    <property type="entry name" value="ogt"/>
    <property type="match status" value="1"/>
</dbReference>
<evidence type="ECO:0000256" key="1">
    <source>
        <dbReference type="ARBA" id="ARBA00001286"/>
    </source>
</evidence>